<name>A0A0B5A6K1_9CAUD</name>
<feature type="compositionally biased region" description="Acidic residues" evidence="2">
    <location>
        <begin position="40"/>
        <end position="83"/>
    </location>
</feature>
<keyword evidence="4" id="KW-1185">Reference proteome</keyword>
<dbReference type="OrthoDB" id="8998at10239"/>
<evidence type="ECO:0000313" key="3">
    <source>
        <dbReference type="EMBL" id="AJD82761.1"/>
    </source>
</evidence>
<keyword evidence="1" id="KW-0175">Coiled coil</keyword>
<dbReference type="GeneID" id="26637294"/>
<protein>
    <submittedName>
        <fullName evidence="3">Putative scaffold protein</fullName>
    </submittedName>
</protein>
<organism evidence="3 4">
    <name type="scientific">Pseudomonas phage PhiCHU</name>
    <dbReference type="NCBI Taxonomy" id="1589273"/>
    <lineage>
        <taxon>Viruses</taxon>
        <taxon>Duplodnaviria</taxon>
        <taxon>Heunggongvirae</taxon>
        <taxon>Uroviricota</taxon>
        <taxon>Caudoviricetes</taxon>
        <taxon>Bruynoghevirus</taxon>
        <taxon>Bruynoghevirus CHU</taxon>
    </lineage>
</organism>
<proteinExistence type="predicted"/>
<gene>
    <name evidence="3" type="ORF">PhiCHU_68</name>
</gene>
<feature type="coiled-coil region" evidence="1">
    <location>
        <begin position="122"/>
        <end position="149"/>
    </location>
</feature>
<feature type="region of interest" description="Disordered" evidence="2">
    <location>
        <begin position="1"/>
        <end position="91"/>
    </location>
</feature>
<dbReference type="EMBL" id="KP233880">
    <property type="protein sequence ID" value="AJD82761.1"/>
    <property type="molecule type" value="Genomic_DNA"/>
</dbReference>
<reference evidence="3 4" key="1">
    <citation type="submission" date="2014-12" db="EMBL/GenBank/DDBJ databases">
        <authorList>
            <person name="Magill D.J."/>
            <person name="Shaburova O.V."/>
            <person name="Chesnokova E.N."/>
            <person name="Pleteneva E.A."/>
            <person name="Krylov V.N."/>
            <person name="Kulakov L.A."/>
        </authorList>
    </citation>
    <scope>NUCLEOTIDE SEQUENCE [LARGE SCALE GENOMIC DNA]</scope>
</reference>
<dbReference type="RefSeq" id="YP_009210851.1">
    <property type="nucleotide sequence ID" value="NC_028933.1"/>
</dbReference>
<evidence type="ECO:0000256" key="1">
    <source>
        <dbReference type="SAM" id="Coils"/>
    </source>
</evidence>
<dbReference type="KEGG" id="vg:26637294"/>
<sequence length="334" mass="37499">MDLENQGMDEFEAAEAFGELLGDDLLAPGDETVDGKVVGEEEEEGVEKETPEGESEDEPEEESEEDPEGESEDEPETDAEDDLSEKLFEIPIGDDIYEGNFEELKSGYLRNEEFVTRQAELEEEYAAKLESVDAERANLLAELEQYTVTAIAGANQYDSINWEQLKAQDPEKYQKLRLEALEARDQAQALIKRRNDIKAMQEKRAEIIHSSYIKRQTELAKKLIPEMTTDETWGDKIVAYGKSIGYSEDEIRGIADARQLAVLDAARKWAESQVRRKAALEKKEETELPAAVKPVARRAEASEGSKRVKAARANLRKDQSVEAAAALFSSLDIF</sequence>
<accession>A0A0B5A6K1</accession>
<feature type="compositionally biased region" description="Acidic residues" evidence="2">
    <location>
        <begin position="1"/>
        <end position="13"/>
    </location>
</feature>
<evidence type="ECO:0000313" key="4">
    <source>
        <dbReference type="Proteomes" id="UP000031719"/>
    </source>
</evidence>
<evidence type="ECO:0000256" key="2">
    <source>
        <dbReference type="SAM" id="MobiDB-lite"/>
    </source>
</evidence>
<dbReference type="Proteomes" id="UP000031719">
    <property type="component" value="Segment"/>
</dbReference>